<dbReference type="PROSITE" id="PS51257">
    <property type="entry name" value="PROKAR_LIPOPROTEIN"/>
    <property type="match status" value="1"/>
</dbReference>
<dbReference type="Pfam" id="PF08212">
    <property type="entry name" value="Lipocalin_2"/>
    <property type="match status" value="1"/>
</dbReference>
<keyword evidence="2" id="KW-0446">Lipid-binding</keyword>
<keyword evidence="5" id="KW-1185">Reference proteome</keyword>
<dbReference type="PANTHER" id="PTHR10612:SF34">
    <property type="entry name" value="APOLIPOPROTEIN D"/>
    <property type="match status" value="1"/>
</dbReference>
<dbReference type="PRINTS" id="PR01171">
    <property type="entry name" value="BCTLIPOCALIN"/>
</dbReference>
<evidence type="ECO:0000256" key="1">
    <source>
        <dbReference type="ARBA" id="ARBA00006889"/>
    </source>
</evidence>
<dbReference type="Gene3D" id="2.40.128.20">
    <property type="match status" value="1"/>
</dbReference>
<dbReference type="InterPro" id="IPR022272">
    <property type="entry name" value="Lipocalin_CS"/>
</dbReference>
<feature type="chain" id="PRO_5036530405" description="Outer membrane lipoprotein Blc" evidence="2">
    <location>
        <begin position="21"/>
        <end position="184"/>
    </location>
</feature>
<keyword evidence="2" id="KW-0472">Membrane</keyword>
<dbReference type="InterPro" id="IPR000566">
    <property type="entry name" value="Lipocln_cytosolic_FA-bd_dom"/>
</dbReference>
<dbReference type="OrthoDB" id="594739at2"/>
<dbReference type="PANTHER" id="PTHR10612">
    <property type="entry name" value="APOLIPOPROTEIN D"/>
    <property type="match status" value="1"/>
</dbReference>
<comment type="subcellular location">
    <subcellularLocation>
        <location evidence="2">Cell outer membrane</location>
    </subcellularLocation>
</comment>
<evidence type="ECO:0000313" key="5">
    <source>
        <dbReference type="Proteomes" id="UP000249123"/>
    </source>
</evidence>
<dbReference type="Proteomes" id="UP000249123">
    <property type="component" value="Unassembled WGS sequence"/>
</dbReference>
<dbReference type="GO" id="GO:0009279">
    <property type="term" value="C:cell outer membrane"/>
    <property type="evidence" value="ECO:0007669"/>
    <property type="project" value="UniProtKB-SubCell"/>
</dbReference>
<evidence type="ECO:0000259" key="3">
    <source>
        <dbReference type="Pfam" id="PF08212"/>
    </source>
</evidence>
<protein>
    <recommendedName>
        <fullName evidence="2">Outer membrane lipoprotein Blc</fullName>
    </recommendedName>
</protein>
<comment type="function">
    <text evidence="2">Involved in the storage or transport of lipids necessary for membrane maintenance under stressful conditions. Displays a binding preference for lysophospholipids.</text>
</comment>
<feature type="domain" description="Lipocalin/cytosolic fatty-acid binding" evidence="3">
    <location>
        <begin position="35"/>
        <end position="180"/>
    </location>
</feature>
<sequence>MRIVLSVIAAALLTACTSQPDYREETTPPPTVSSVDLQRYTGLWYEIARYPNSFERNCTGVTAEYVLNEDGTVAVTNTCFRNSVNGEKDVAEGRARVVDGSNNSKLKVKFAPAWVPFAEGDYWILALQDDYSASLVGSPDGKYLWILAREPQLESGTLDALKERAKELGYDMAPLEMTVQSQQG</sequence>
<dbReference type="InterPro" id="IPR022271">
    <property type="entry name" value="Lipocalin_ApoD"/>
</dbReference>
<proteinExistence type="inferred from homology"/>
<keyword evidence="2" id="KW-0449">Lipoprotein</keyword>
<accession>A0A062U4J3</accession>
<dbReference type="SUPFAM" id="SSF50814">
    <property type="entry name" value="Lipocalins"/>
    <property type="match status" value="1"/>
</dbReference>
<dbReference type="PROSITE" id="PS00213">
    <property type="entry name" value="LIPOCALIN"/>
    <property type="match status" value="1"/>
</dbReference>
<dbReference type="GO" id="GO:0006950">
    <property type="term" value="P:response to stress"/>
    <property type="evidence" value="ECO:0007669"/>
    <property type="project" value="UniProtKB-ARBA"/>
</dbReference>
<dbReference type="RefSeq" id="WP_034826296.1">
    <property type="nucleotide sequence ID" value="NZ_AWFA01000019.1"/>
</dbReference>
<feature type="signal peptide" evidence="2">
    <location>
        <begin position="1"/>
        <end position="20"/>
    </location>
</feature>
<comment type="caution">
    <text evidence="4">The sequence shown here is derived from an EMBL/GenBank/DDBJ whole genome shotgun (WGS) entry which is preliminary data.</text>
</comment>
<dbReference type="CDD" id="cd19438">
    <property type="entry name" value="lipocalin_Blc-like"/>
    <property type="match status" value="1"/>
</dbReference>
<keyword evidence="2" id="KW-0732">Signal</keyword>
<organism evidence="4 5">
    <name type="scientific">Hyphomonas pacifica</name>
    <dbReference type="NCBI Taxonomy" id="1280941"/>
    <lineage>
        <taxon>Bacteria</taxon>
        <taxon>Pseudomonadati</taxon>
        <taxon>Pseudomonadota</taxon>
        <taxon>Alphaproteobacteria</taxon>
        <taxon>Hyphomonadales</taxon>
        <taxon>Hyphomonadaceae</taxon>
        <taxon>Hyphomonas</taxon>
    </lineage>
</organism>
<dbReference type="eggNOG" id="COG3040">
    <property type="taxonomic scope" value="Bacteria"/>
</dbReference>
<dbReference type="GO" id="GO:0008289">
    <property type="term" value="F:lipid binding"/>
    <property type="evidence" value="ECO:0007669"/>
    <property type="project" value="UniProtKB-UniRule"/>
</dbReference>
<reference evidence="4 5" key="1">
    <citation type="submission" date="2013-04" db="EMBL/GenBank/DDBJ databases">
        <title>Hyphomonas sp. T24B3 Genome Sequencing.</title>
        <authorList>
            <person name="Lai Q."/>
            <person name="Shao Z."/>
        </authorList>
    </citation>
    <scope>NUCLEOTIDE SEQUENCE [LARGE SCALE GENOMIC DNA]</scope>
    <source>
        <strain evidence="4 5">T24B3</strain>
    </source>
</reference>
<gene>
    <name evidence="4" type="ORF">HY3_07795</name>
</gene>
<evidence type="ECO:0000313" key="4">
    <source>
        <dbReference type="EMBL" id="RAN35434.1"/>
    </source>
</evidence>
<dbReference type="EMBL" id="AWFB01000004">
    <property type="protein sequence ID" value="RAN35434.1"/>
    <property type="molecule type" value="Genomic_DNA"/>
</dbReference>
<dbReference type="STRING" id="1280941.HY2_12630"/>
<dbReference type="AlphaFoldDB" id="A0A062U4J3"/>
<dbReference type="InterPro" id="IPR002446">
    <property type="entry name" value="Lipocalin_bac"/>
</dbReference>
<dbReference type="InterPro" id="IPR047202">
    <property type="entry name" value="Lipocalin_Blc-like_dom"/>
</dbReference>
<comment type="similarity">
    <text evidence="1 2">Belongs to the calycin superfamily. Lipocalin family.</text>
</comment>
<dbReference type="PIRSF" id="PIRSF036893">
    <property type="entry name" value="Lipocalin_ApoD"/>
    <property type="match status" value="1"/>
</dbReference>
<evidence type="ECO:0000256" key="2">
    <source>
        <dbReference type="PIRNR" id="PIRNR036893"/>
    </source>
</evidence>
<keyword evidence="2" id="KW-0998">Cell outer membrane</keyword>
<dbReference type="InterPro" id="IPR012674">
    <property type="entry name" value="Calycin"/>
</dbReference>
<comment type="subunit">
    <text evidence="2">Homodimer.</text>
</comment>
<name>A0A062U4J3_9PROT</name>